<dbReference type="EMBL" id="CM017700">
    <property type="protein sequence ID" value="TYG86380.1"/>
    <property type="molecule type" value="Genomic_DNA"/>
</dbReference>
<keyword evidence="1" id="KW-0732">Signal</keyword>
<evidence type="ECO:0000313" key="3">
    <source>
        <dbReference type="Proteomes" id="UP000323506"/>
    </source>
</evidence>
<name>A0A5D2DZ80_GOSDA</name>
<feature type="chain" id="PRO_5022818998" evidence="1">
    <location>
        <begin position="22"/>
        <end position="60"/>
    </location>
</feature>
<dbReference type="Proteomes" id="UP000323506">
    <property type="component" value="Chromosome A13"/>
</dbReference>
<evidence type="ECO:0000313" key="2">
    <source>
        <dbReference type="EMBL" id="TYG86380.1"/>
    </source>
</evidence>
<protein>
    <submittedName>
        <fullName evidence="2">Uncharacterized protein</fullName>
    </submittedName>
</protein>
<organism evidence="2 3">
    <name type="scientific">Gossypium darwinii</name>
    <name type="common">Darwin's cotton</name>
    <name type="synonym">Gossypium barbadense var. darwinii</name>
    <dbReference type="NCBI Taxonomy" id="34276"/>
    <lineage>
        <taxon>Eukaryota</taxon>
        <taxon>Viridiplantae</taxon>
        <taxon>Streptophyta</taxon>
        <taxon>Embryophyta</taxon>
        <taxon>Tracheophyta</taxon>
        <taxon>Spermatophyta</taxon>
        <taxon>Magnoliopsida</taxon>
        <taxon>eudicotyledons</taxon>
        <taxon>Gunneridae</taxon>
        <taxon>Pentapetalae</taxon>
        <taxon>rosids</taxon>
        <taxon>malvids</taxon>
        <taxon>Malvales</taxon>
        <taxon>Malvaceae</taxon>
        <taxon>Malvoideae</taxon>
        <taxon>Gossypium</taxon>
    </lineage>
</organism>
<proteinExistence type="predicted"/>
<feature type="signal peptide" evidence="1">
    <location>
        <begin position="1"/>
        <end position="21"/>
    </location>
</feature>
<reference evidence="2 3" key="1">
    <citation type="submission" date="2019-06" db="EMBL/GenBank/DDBJ databases">
        <title>WGS assembly of Gossypium darwinii.</title>
        <authorList>
            <person name="Chen Z.J."/>
            <person name="Sreedasyam A."/>
            <person name="Ando A."/>
            <person name="Song Q."/>
            <person name="De L."/>
            <person name="Hulse-Kemp A."/>
            <person name="Ding M."/>
            <person name="Ye W."/>
            <person name="Kirkbride R."/>
            <person name="Jenkins J."/>
            <person name="Plott C."/>
            <person name="Lovell J."/>
            <person name="Lin Y.-M."/>
            <person name="Vaughn R."/>
            <person name="Liu B."/>
            <person name="Li W."/>
            <person name="Simpson S."/>
            <person name="Scheffler B."/>
            <person name="Saski C."/>
            <person name="Grover C."/>
            <person name="Hu G."/>
            <person name="Conover J."/>
            <person name="Carlson J."/>
            <person name="Shu S."/>
            <person name="Boston L."/>
            <person name="Williams M."/>
            <person name="Peterson D."/>
            <person name="Mcgee K."/>
            <person name="Jones D."/>
            <person name="Wendel J."/>
            <person name="Stelly D."/>
            <person name="Grimwood J."/>
            <person name="Schmutz J."/>
        </authorList>
    </citation>
    <scope>NUCLEOTIDE SEQUENCE [LARGE SCALE GENOMIC DNA]</scope>
    <source>
        <strain evidence="2">1808015.09</strain>
    </source>
</reference>
<keyword evidence="3" id="KW-1185">Reference proteome</keyword>
<accession>A0A5D2DZ80</accession>
<gene>
    <name evidence="2" type="ORF">ES288_A13G129800v1</name>
</gene>
<dbReference type="AlphaFoldDB" id="A0A5D2DZ80"/>
<sequence>MVCCSHVKLATMALLIIGTQARPKKVTKDELGNVARMATTFTASGGKFDRKLPREKSAKK</sequence>
<evidence type="ECO:0000256" key="1">
    <source>
        <dbReference type="SAM" id="SignalP"/>
    </source>
</evidence>